<dbReference type="GO" id="GO:0031418">
    <property type="term" value="F:L-ascorbic acid binding"/>
    <property type="evidence" value="ECO:0007669"/>
    <property type="project" value="InterPro"/>
</dbReference>
<feature type="region of interest" description="Disordered" evidence="8">
    <location>
        <begin position="1"/>
        <end position="31"/>
    </location>
</feature>
<keyword evidence="6" id="KW-0408">Iron</keyword>
<feature type="compositionally biased region" description="Polar residues" evidence="8">
    <location>
        <begin position="607"/>
        <end position="619"/>
    </location>
</feature>
<dbReference type="Gene3D" id="2.60.120.620">
    <property type="entry name" value="q2cbj1_9rhob like domain"/>
    <property type="match status" value="1"/>
</dbReference>
<keyword evidence="4" id="KW-0223">Dioxygenase</keyword>
<dbReference type="EMBL" id="JAEHOE010000194">
    <property type="protein sequence ID" value="KAG2482984.1"/>
    <property type="molecule type" value="Genomic_DNA"/>
</dbReference>
<evidence type="ECO:0000256" key="1">
    <source>
        <dbReference type="ARBA" id="ARBA00001961"/>
    </source>
</evidence>
<dbReference type="Pfam" id="PF11397">
    <property type="entry name" value="GlcNAc"/>
    <property type="match status" value="2"/>
</dbReference>
<dbReference type="Pfam" id="PF13640">
    <property type="entry name" value="2OG-FeII_Oxy_3"/>
    <property type="match status" value="1"/>
</dbReference>
<comment type="cofactor">
    <cofactor evidence="1">
        <name>L-ascorbate</name>
        <dbReference type="ChEBI" id="CHEBI:38290"/>
    </cofactor>
</comment>
<dbReference type="OrthoDB" id="76265at2759"/>
<dbReference type="InterPro" id="IPR021067">
    <property type="entry name" value="Glycosyltransferase"/>
</dbReference>
<comment type="catalytic activity">
    <reaction evidence="7">
        <text>L-lysyl-[collagen] + 2-oxoglutarate + O2 = (5R)-5-hydroxy-L-lysyl-[collagen] + succinate + CO2</text>
        <dbReference type="Rhea" id="RHEA:16569"/>
        <dbReference type="Rhea" id="RHEA-COMP:12751"/>
        <dbReference type="Rhea" id="RHEA-COMP:12752"/>
        <dbReference type="ChEBI" id="CHEBI:15379"/>
        <dbReference type="ChEBI" id="CHEBI:16526"/>
        <dbReference type="ChEBI" id="CHEBI:16810"/>
        <dbReference type="ChEBI" id="CHEBI:29969"/>
        <dbReference type="ChEBI" id="CHEBI:30031"/>
        <dbReference type="ChEBI" id="CHEBI:133442"/>
        <dbReference type="EC" id="1.14.11.4"/>
    </reaction>
</comment>
<dbReference type="GO" id="GO:0008475">
    <property type="term" value="F:procollagen-lysine 5-dioxygenase activity"/>
    <property type="evidence" value="ECO:0007669"/>
    <property type="project" value="UniProtKB-EC"/>
</dbReference>
<evidence type="ECO:0000256" key="3">
    <source>
        <dbReference type="ARBA" id="ARBA00022723"/>
    </source>
</evidence>
<evidence type="ECO:0000256" key="4">
    <source>
        <dbReference type="ARBA" id="ARBA00022964"/>
    </source>
</evidence>
<evidence type="ECO:0000313" key="10">
    <source>
        <dbReference type="EMBL" id="KAG2482984.1"/>
    </source>
</evidence>
<accession>A0A835XGJ6</accession>
<dbReference type="InterPro" id="IPR029044">
    <property type="entry name" value="Nucleotide-diphossugar_trans"/>
</dbReference>
<feature type="compositionally biased region" description="Low complexity" evidence="8">
    <location>
        <begin position="304"/>
        <end position="327"/>
    </location>
</feature>
<dbReference type="Proteomes" id="UP000612055">
    <property type="component" value="Unassembled WGS sequence"/>
</dbReference>
<dbReference type="InterPro" id="IPR006620">
    <property type="entry name" value="Pro_4_hyd_alph"/>
</dbReference>
<dbReference type="InterPro" id="IPR044862">
    <property type="entry name" value="Pro_4_hyd_alph_FE2OG_OXY"/>
</dbReference>
<evidence type="ECO:0000256" key="2">
    <source>
        <dbReference type="ARBA" id="ARBA00012264"/>
    </source>
</evidence>
<dbReference type="PROSITE" id="PS51471">
    <property type="entry name" value="FE2OG_OXY"/>
    <property type="match status" value="1"/>
</dbReference>
<organism evidence="10 11">
    <name type="scientific">Edaphochlamys debaryana</name>
    <dbReference type="NCBI Taxonomy" id="47281"/>
    <lineage>
        <taxon>Eukaryota</taxon>
        <taxon>Viridiplantae</taxon>
        <taxon>Chlorophyta</taxon>
        <taxon>core chlorophytes</taxon>
        <taxon>Chlorophyceae</taxon>
        <taxon>CS clade</taxon>
        <taxon>Chlamydomonadales</taxon>
        <taxon>Chlamydomonadales incertae sedis</taxon>
        <taxon>Edaphochlamys</taxon>
    </lineage>
</organism>
<protein>
    <recommendedName>
        <fullName evidence="2">procollagen-lysine 5-dioxygenase</fullName>
        <ecNumber evidence="2">1.14.11.4</ecNumber>
    </recommendedName>
</protein>
<dbReference type="PANTHER" id="PTHR34496">
    <property type="entry name" value="GLCNAC TRANSFERASE-RELATED"/>
    <property type="match status" value="1"/>
</dbReference>
<evidence type="ECO:0000256" key="6">
    <source>
        <dbReference type="ARBA" id="ARBA00023004"/>
    </source>
</evidence>
<feature type="domain" description="Fe2OG dioxygenase" evidence="9">
    <location>
        <begin position="131"/>
        <end position="241"/>
    </location>
</feature>
<keyword evidence="11" id="KW-1185">Reference proteome</keyword>
<evidence type="ECO:0000313" key="11">
    <source>
        <dbReference type="Proteomes" id="UP000612055"/>
    </source>
</evidence>
<dbReference type="AlphaFoldDB" id="A0A835XGJ6"/>
<keyword evidence="5" id="KW-0560">Oxidoreductase</keyword>
<comment type="caution">
    <text evidence="10">The sequence shown here is derived from an EMBL/GenBank/DDBJ whole genome shotgun (WGS) entry which is preliminary data.</text>
</comment>
<sequence length="756" mass="79897">MCGKSGTGTEPPEEPPISSGQEGQPKSDVPGGVRLVGGACIIDEFIAPELLEASSQEAQDALAEGSRQAAVGGAVPSSEGRAVDVRSRGDTMRWLTAEAMAESGHSALEGVVRKLEGLRQQLEKQGYDVGGKPTFQLACYPSGGARYVRHADASVSCPTRTMTAIVYLNTPEWDPERDGGCLALYNLPYTGRLANAGLERCEPAAVVAPVGGRLVLFQSHLFHEVLPSHRHRYAITAWFHLRPPHSGPPPPAPRPAAPLPLPTPAPRAPTVPPVAPPAASAPPQHDDAPLPFASVSRPDSDTPSFAARFSASGRMSASGRASSSGRAWMPRSSGRYAGGRGMIFVSIAAYRDPEAQWTLHSLFSQAHEPDRIRVGIVWQVHPIEDADLMRVAGARSHPEWLSRVRQVVLPHMDAEGPCKARALAQAMWSGEEYVLQLDSHMRMVPGWDTLAIGQLGEAEAASSFGKAVLSTYPLPYEGEGPAASVPEPDTAPATLLCAGAFAQDGFLRTVGRTLRQRPAKPLRSGLWAAGLSFARADWLKEVPYCPHLPHLFFGEEPYMLARMWTRGYDTFAPSVPLAFHAWDRSARVHTYQRDLLPTPTPAPGASSGPNSGADVSTGSGTAGGLRASDRTGSGMALGETGVGWGLSPTLEEEEEGREMEVARKEAAVLRRRSQARVLAVLSGGAATGAGEDGVGPDGCGDPGVGGEASWGVGGVWGLGRVRTLQQLAEAVGVDFAARVVDSRAAWGGLGEDAFEA</sequence>
<feature type="region of interest" description="Disordered" evidence="8">
    <location>
        <begin position="594"/>
        <end position="658"/>
    </location>
</feature>
<reference evidence="10" key="1">
    <citation type="journal article" date="2020" name="bioRxiv">
        <title>Comparative genomics of Chlamydomonas.</title>
        <authorList>
            <person name="Craig R.J."/>
            <person name="Hasan A.R."/>
            <person name="Ness R.W."/>
            <person name="Keightley P.D."/>
        </authorList>
    </citation>
    <scope>NUCLEOTIDE SEQUENCE</scope>
    <source>
        <strain evidence="10">CCAP 11/70</strain>
    </source>
</reference>
<dbReference type="SUPFAM" id="SSF53448">
    <property type="entry name" value="Nucleotide-diphospho-sugar transferases"/>
    <property type="match status" value="1"/>
</dbReference>
<keyword evidence="3" id="KW-0479">Metal-binding</keyword>
<feature type="compositionally biased region" description="Pro residues" evidence="8">
    <location>
        <begin position="246"/>
        <end position="280"/>
    </location>
</feature>
<dbReference type="PANTHER" id="PTHR34496:SF9">
    <property type="entry name" value="[SKP1-PROTEIN]-HYDROXYPROLINE N-ACETYLGLUCOSAMINYLTRANSFERASE"/>
    <property type="match status" value="1"/>
</dbReference>
<dbReference type="SMART" id="SM00702">
    <property type="entry name" value="P4Hc"/>
    <property type="match status" value="1"/>
</dbReference>
<dbReference type="GO" id="GO:0005506">
    <property type="term" value="F:iron ion binding"/>
    <property type="evidence" value="ECO:0007669"/>
    <property type="project" value="InterPro"/>
</dbReference>
<proteinExistence type="predicted"/>
<evidence type="ECO:0000259" key="9">
    <source>
        <dbReference type="PROSITE" id="PS51471"/>
    </source>
</evidence>
<evidence type="ECO:0000256" key="5">
    <source>
        <dbReference type="ARBA" id="ARBA00023002"/>
    </source>
</evidence>
<gene>
    <name evidence="10" type="ORF">HYH03_018110</name>
</gene>
<dbReference type="EC" id="1.14.11.4" evidence="2"/>
<evidence type="ECO:0000256" key="7">
    <source>
        <dbReference type="ARBA" id="ARBA00047930"/>
    </source>
</evidence>
<dbReference type="InterPro" id="IPR005123">
    <property type="entry name" value="Oxoglu/Fe-dep_dioxygenase_dom"/>
</dbReference>
<evidence type="ECO:0000256" key="8">
    <source>
        <dbReference type="SAM" id="MobiDB-lite"/>
    </source>
</evidence>
<name>A0A835XGJ6_9CHLO</name>
<feature type="region of interest" description="Disordered" evidence="8">
    <location>
        <begin position="246"/>
        <end position="329"/>
    </location>
</feature>